<dbReference type="PANTHER" id="PTHR11903">
    <property type="entry name" value="PROSTAGLANDIN G/H SYNTHASE"/>
    <property type="match status" value="1"/>
</dbReference>
<accession>A0A0W0GFF3</accession>
<feature type="binding site" description="axial binding residue" evidence="9">
    <location>
        <position position="533"/>
    </location>
    <ligand>
        <name>heme b</name>
        <dbReference type="ChEBI" id="CHEBI:60344"/>
    </ligand>
    <ligandPart>
        <name>Fe</name>
        <dbReference type="ChEBI" id="CHEBI:18248"/>
    </ligandPart>
</feature>
<protein>
    <recommendedName>
        <fullName evidence="15">Heme peroxidase</fullName>
    </recommendedName>
</protein>
<evidence type="ECO:0000256" key="2">
    <source>
        <dbReference type="ARBA" id="ARBA00008025"/>
    </source>
</evidence>
<feature type="domain" description="Longin" evidence="11">
    <location>
        <begin position="9"/>
        <end position="131"/>
    </location>
</feature>
<dbReference type="CDD" id="cd09817">
    <property type="entry name" value="linoleate_diol_synthase_like"/>
    <property type="match status" value="1"/>
</dbReference>
<dbReference type="GO" id="GO:0051213">
    <property type="term" value="F:dioxygenase activity"/>
    <property type="evidence" value="ECO:0007669"/>
    <property type="project" value="UniProtKB-KW"/>
</dbReference>
<dbReference type="InterPro" id="IPR050783">
    <property type="entry name" value="Oxylipin_biosynth_metab"/>
</dbReference>
<dbReference type="Pfam" id="PF00957">
    <property type="entry name" value="Synaptobrevin"/>
    <property type="match status" value="1"/>
</dbReference>
<dbReference type="InterPro" id="IPR036396">
    <property type="entry name" value="Cyt_P450_sf"/>
</dbReference>
<dbReference type="InterPro" id="IPR037120">
    <property type="entry name" value="Haem_peroxidase_sf_animal"/>
</dbReference>
<dbReference type="PROSITE" id="PS50859">
    <property type="entry name" value="LONGIN"/>
    <property type="match status" value="1"/>
</dbReference>
<evidence type="ECO:0000313" key="13">
    <source>
        <dbReference type="EMBL" id="KTB47260.1"/>
    </source>
</evidence>
<dbReference type="GO" id="GO:0004601">
    <property type="term" value="F:peroxidase activity"/>
    <property type="evidence" value="ECO:0007669"/>
    <property type="project" value="InterPro"/>
</dbReference>
<dbReference type="GO" id="GO:0006631">
    <property type="term" value="P:fatty acid metabolic process"/>
    <property type="evidence" value="ECO:0007669"/>
    <property type="project" value="UniProtKB-ARBA"/>
</dbReference>
<dbReference type="EMBL" id="LATX01000073">
    <property type="protein sequence ID" value="KTB47260.1"/>
    <property type="molecule type" value="Genomic_DNA"/>
</dbReference>
<dbReference type="PRINTS" id="PR00457">
    <property type="entry name" value="ANPEROXIDASE"/>
</dbReference>
<dbReference type="InterPro" id="IPR010908">
    <property type="entry name" value="Longin_dom"/>
</dbReference>
<dbReference type="GO" id="GO:0005506">
    <property type="term" value="F:iron ion binding"/>
    <property type="evidence" value="ECO:0007669"/>
    <property type="project" value="InterPro"/>
</dbReference>
<dbReference type="CDD" id="cd14824">
    <property type="entry name" value="Longin"/>
    <property type="match status" value="1"/>
</dbReference>
<dbReference type="InterPro" id="IPR042855">
    <property type="entry name" value="V_SNARE_CC"/>
</dbReference>
<dbReference type="Pfam" id="PF13774">
    <property type="entry name" value="Longin"/>
    <property type="match status" value="1"/>
</dbReference>
<keyword evidence="10" id="KW-0175">Coiled coil</keyword>
<feature type="domain" description="V-SNARE coiled-coil homology" evidence="12">
    <location>
        <begin position="142"/>
        <end position="199"/>
    </location>
</feature>
<evidence type="ECO:0008006" key="15">
    <source>
        <dbReference type="Google" id="ProtNLM"/>
    </source>
</evidence>
<evidence type="ECO:0000256" key="5">
    <source>
        <dbReference type="ARBA" id="ARBA00022964"/>
    </source>
</evidence>
<dbReference type="Pfam" id="PF03098">
    <property type="entry name" value="An_peroxidase"/>
    <property type="match status" value="1"/>
</dbReference>
<keyword evidence="5" id="KW-0223">Dioxygenase</keyword>
<name>A0A0W0GFF3_MONRR</name>
<evidence type="ECO:0000256" key="7">
    <source>
        <dbReference type="ARBA" id="ARBA00023004"/>
    </source>
</evidence>
<evidence type="ECO:0000313" key="14">
    <source>
        <dbReference type="Proteomes" id="UP000054988"/>
    </source>
</evidence>
<comment type="caution">
    <text evidence="13">The sequence shown here is derived from an EMBL/GenBank/DDBJ whole genome shotgun (WGS) entry which is preliminary data.</text>
</comment>
<dbReference type="PROSITE" id="PS50892">
    <property type="entry name" value="V_SNARE"/>
    <property type="match status" value="1"/>
</dbReference>
<evidence type="ECO:0000256" key="8">
    <source>
        <dbReference type="ARBA" id="ARBA00023136"/>
    </source>
</evidence>
<keyword evidence="8" id="KW-0472">Membrane</keyword>
<dbReference type="CDD" id="cd15867">
    <property type="entry name" value="R-SNARE_YKT6"/>
    <property type="match status" value="1"/>
</dbReference>
<evidence type="ECO:0000256" key="1">
    <source>
        <dbReference type="ARBA" id="ARBA00004308"/>
    </source>
</evidence>
<keyword evidence="3 9" id="KW-0349">Heme</keyword>
<dbReference type="InterPro" id="IPR010255">
    <property type="entry name" value="Haem_peroxidase_sf"/>
</dbReference>
<dbReference type="SUPFAM" id="SSF64356">
    <property type="entry name" value="SNARE-like"/>
    <property type="match status" value="1"/>
</dbReference>
<dbReference type="Gene3D" id="1.10.640.10">
    <property type="entry name" value="Haem peroxidase domain superfamily, animal type"/>
    <property type="match status" value="1"/>
</dbReference>
<dbReference type="Proteomes" id="UP000054988">
    <property type="component" value="Unassembled WGS sequence"/>
</dbReference>
<dbReference type="GO" id="GO:0016705">
    <property type="term" value="F:oxidoreductase activity, acting on paired donors, with incorporation or reduction of molecular oxygen"/>
    <property type="evidence" value="ECO:0007669"/>
    <property type="project" value="InterPro"/>
</dbReference>
<dbReference type="GO" id="GO:0004497">
    <property type="term" value="F:monooxygenase activity"/>
    <property type="evidence" value="ECO:0007669"/>
    <property type="project" value="InterPro"/>
</dbReference>
<dbReference type="Gene3D" id="3.30.450.50">
    <property type="entry name" value="Longin domain"/>
    <property type="match status" value="1"/>
</dbReference>
<keyword evidence="7 9" id="KW-0408">Iron</keyword>
<keyword evidence="6" id="KW-0560">Oxidoreductase</keyword>
<evidence type="ECO:0000256" key="3">
    <source>
        <dbReference type="ARBA" id="ARBA00022617"/>
    </source>
</evidence>
<dbReference type="SUPFAM" id="SSF48264">
    <property type="entry name" value="Cytochrome P450"/>
    <property type="match status" value="1"/>
</dbReference>
<evidence type="ECO:0000256" key="10">
    <source>
        <dbReference type="PROSITE-ProRule" id="PRU00290"/>
    </source>
</evidence>
<organism evidence="13 14">
    <name type="scientific">Moniliophthora roreri</name>
    <name type="common">Frosty pod rot fungus</name>
    <name type="synonym">Monilia roreri</name>
    <dbReference type="NCBI Taxonomy" id="221103"/>
    <lineage>
        <taxon>Eukaryota</taxon>
        <taxon>Fungi</taxon>
        <taxon>Dikarya</taxon>
        <taxon>Basidiomycota</taxon>
        <taxon>Agaricomycotina</taxon>
        <taxon>Agaricomycetes</taxon>
        <taxon>Agaricomycetidae</taxon>
        <taxon>Agaricales</taxon>
        <taxon>Marasmiineae</taxon>
        <taxon>Marasmiaceae</taxon>
        <taxon>Moniliophthora</taxon>
    </lineage>
</organism>
<comment type="subcellular location">
    <subcellularLocation>
        <location evidence="1">Endomembrane system</location>
    </subcellularLocation>
</comment>
<gene>
    <name evidence="13" type="ORF">WG66_161</name>
</gene>
<dbReference type="InterPro" id="IPR034812">
    <property type="entry name" value="Ppo-like_N"/>
</dbReference>
<keyword evidence="4 9" id="KW-0479">Metal-binding</keyword>
<dbReference type="GO" id="GO:0006979">
    <property type="term" value="P:response to oxidative stress"/>
    <property type="evidence" value="ECO:0007669"/>
    <property type="project" value="InterPro"/>
</dbReference>
<dbReference type="PROSITE" id="PS50292">
    <property type="entry name" value="PEROXIDASE_3"/>
    <property type="match status" value="1"/>
</dbReference>
<evidence type="ECO:0000256" key="4">
    <source>
        <dbReference type="ARBA" id="ARBA00022723"/>
    </source>
</evidence>
<evidence type="ECO:0000256" key="9">
    <source>
        <dbReference type="PIRSR" id="PIRSR619791-2"/>
    </source>
</evidence>
<dbReference type="AlphaFoldDB" id="A0A0W0GFF3"/>
<evidence type="ECO:0000259" key="11">
    <source>
        <dbReference type="PROSITE" id="PS50859"/>
    </source>
</evidence>
<dbReference type="InterPro" id="IPR045848">
    <property type="entry name" value="R-SNARE_YKT6"/>
</dbReference>
<dbReference type="Gene3D" id="1.20.5.110">
    <property type="match status" value="1"/>
</dbReference>
<dbReference type="InterPro" id="IPR019791">
    <property type="entry name" value="Haem_peroxidase_animal"/>
</dbReference>
<evidence type="ECO:0000259" key="12">
    <source>
        <dbReference type="PROSITE" id="PS50892"/>
    </source>
</evidence>
<proteinExistence type="inferred from homology"/>
<dbReference type="SUPFAM" id="SSF48113">
    <property type="entry name" value="Heme-dependent peroxidases"/>
    <property type="match status" value="1"/>
</dbReference>
<dbReference type="GO" id="GO:0012505">
    <property type="term" value="C:endomembrane system"/>
    <property type="evidence" value="ECO:0007669"/>
    <property type="project" value="UniProtKB-SubCell"/>
</dbReference>
<reference evidence="13 14" key="1">
    <citation type="submission" date="2015-12" db="EMBL/GenBank/DDBJ databases">
        <title>Draft genome sequence of Moniliophthora roreri, the causal agent of frosty pod rot of cacao.</title>
        <authorList>
            <person name="Aime M.C."/>
            <person name="Diaz-Valderrama J.R."/>
            <person name="Kijpornyongpan T."/>
            <person name="Phillips-Mora W."/>
        </authorList>
    </citation>
    <scope>NUCLEOTIDE SEQUENCE [LARGE SCALE GENOMIC DNA]</scope>
    <source>
        <strain evidence="13 14">MCA 2952</strain>
    </source>
</reference>
<comment type="similarity">
    <text evidence="2">Belongs to the synaptobrevin family.</text>
</comment>
<dbReference type="eggNOG" id="KOG2408">
    <property type="taxonomic scope" value="Eukaryota"/>
</dbReference>
<dbReference type="GO" id="GO:0020037">
    <property type="term" value="F:heme binding"/>
    <property type="evidence" value="ECO:0007669"/>
    <property type="project" value="InterPro"/>
</dbReference>
<dbReference type="Gene3D" id="1.10.630.10">
    <property type="entry name" value="Cytochrome P450"/>
    <property type="match status" value="1"/>
</dbReference>
<dbReference type="SMART" id="SM01270">
    <property type="entry name" value="Longin"/>
    <property type="match status" value="1"/>
</dbReference>
<dbReference type="PANTHER" id="PTHR11903:SF37">
    <property type="entry name" value="PSI-PRODUCING OXYGENASE A"/>
    <property type="match status" value="1"/>
</dbReference>
<evidence type="ECO:0000256" key="6">
    <source>
        <dbReference type="ARBA" id="ARBA00023002"/>
    </source>
</evidence>
<sequence length="1196" mass="134483">MKVYYIAVVLAPPSGASIILCNASDLSAFSFYQRASVGEFMSFMSKTVAERTAQGERQSVQENNYVAHVYNRGGAEQLAGVIITDQEYPVRPAFSLLTKVLDEFTSKVPQSQFNNPNNPPSISFPELSTYVQKYQDPSQADTIMRVQQELDETKIVLHKTIESVLQRGEKLDNLVDRSNALSAQSKMFYKTAKKPAYINAVTNKDSINDRYLLLERLLVLMSRLGDSTQESEPLRKLGSEVQAFVIDLLYKDLPHPPSSYLSVAASSGIVPAASSSSSGPIKYAFRSADGSDYNPLFPALGKARTPYARSVPSIKLPPLSSLPDPGLVFDTLLRRDKFVEHPGGVSSLFFAFADLVIHSIFNTDPKDPTINNTSSYLDLSILYGSSDAEVNSVRRKDGTGRLWDDVFADGRLLLMPPASCALLILLCRNHNYIADKILNINERRAYKDPEQLSEQERATQDDEIFQRARLVNSGYFVQIILGDYVGTILGLARDGRDWRLNPLMEMRQLDHEIAPRGEGNVVSIEFNLLYRWHATLSEEDASWTEKIFRQYLGDADLSQVTPAQFHDAARTALGRTGNVREWTFHGLKRANGRFSDADLADLIMNATEYRAGAFKARNIPAAMRVIEILGIEQSRKWGVCSLNEFRKFIGLKPYDTFEQWNSDESVAAAARSLYKHIDNLELHVGLQAEEAKQPGPGAGLCPGYTISRAILADAVCLTRGDRFLTVDFTPYNLTTWGYEDCQFNVKDGSYGGMLTKLLFRTLPDHYEPRSAYAHFPFLVPSYMEKEMKTRDAKTSKGEASKYIWTRPPPPKPTTVVGQFEDVHKVLQPEFLTGQDQRLAKIIGHQPPDVKLTQQVLFANRDEWSRYFVAATKTLIQSRSIKSVGKTTQYIDIVKDVLNVLPIKWICEQIAGLHIRETTKRAHWTEQQYVKNFQDVCRYVFLNTDPTDDWELRESSIKTFQYFSEDVQEDFKTFSSWISDKVSSINEKDDSRKFLKQLFVSRGAKEPAELAASLFCEVVPTAAHFSQALAHVINFYLDEARRESYEAIISLSTNHATDAHEKLVKYVHDALSHDPPVSGLYLTATKESVVGGNRVRAGQRVFASLVEANKNRPQNQDGVFGITEHGLLYSPLFTLVAPRILATVLSLPNVRRAPGESGKLNRFVEYHRGAPIQQYVTYEGSISPFPDSLLLQYDRVA</sequence>
<dbReference type="InterPro" id="IPR011012">
    <property type="entry name" value="Longin-like_dom_sf"/>
</dbReference>
<dbReference type="SUPFAM" id="SSF58038">
    <property type="entry name" value="SNARE fusion complex"/>
    <property type="match status" value="1"/>
</dbReference>